<comment type="function">
    <text evidence="12 13">Involved in the gluconeogenesis. Catalyzes stereospecifically the conversion of dihydroxyacetone phosphate (DHAP) to D-glyceraldehyde-3-phosphate (G3P).</text>
</comment>
<keyword evidence="8 13" id="KW-0312">Gluconeogenesis</keyword>
<evidence type="ECO:0000256" key="2">
    <source>
        <dbReference type="ARBA" id="ARBA00004742"/>
    </source>
</evidence>
<reference evidence="15 16" key="1">
    <citation type="submission" date="2017-02" db="EMBL/GenBank/DDBJ databases">
        <authorList>
            <person name="Peterson S.W."/>
        </authorList>
    </citation>
    <scope>NUCLEOTIDE SEQUENCE [LARGE SCALE GENOMIC DNA]</scope>
    <source>
        <strain evidence="15 16">ATCC 49788</strain>
    </source>
</reference>
<dbReference type="PANTHER" id="PTHR21139:SF42">
    <property type="entry name" value="TRIOSEPHOSPHATE ISOMERASE"/>
    <property type="match status" value="1"/>
</dbReference>
<proteinExistence type="inferred from homology"/>
<evidence type="ECO:0000256" key="12">
    <source>
        <dbReference type="ARBA" id="ARBA00055680"/>
    </source>
</evidence>
<dbReference type="GO" id="GO:0006096">
    <property type="term" value="P:glycolytic process"/>
    <property type="evidence" value="ECO:0007669"/>
    <property type="project" value="UniProtKB-UniRule"/>
</dbReference>
<comment type="pathway">
    <text evidence="3">Carbohydrate metabolism; erythritol degradation.</text>
</comment>
<keyword evidence="10 13" id="KW-0324">Glycolysis</keyword>
<evidence type="ECO:0000256" key="5">
    <source>
        <dbReference type="ARBA" id="ARBA00011738"/>
    </source>
</evidence>
<dbReference type="SUPFAM" id="SSF51351">
    <property type="entry name" value="Triosephosphate isomerase (TIM)"/>
    <property type="match status" value="1"/>
</dbReference>
<dbReference type="InterPro" id="IPR022896">
    <property type="entry name" value="TrioseP_Isoase_bac/euk"/>
</dbReference>
<gene>
    <name evidence="13" type="primary">tpiA</name>
    <name evidence="15" type="ORF">SAMN02745130_01798</name>
</gene>
<dbReference type="PROSITE" id="PS00171">
    <property type="entry name" value="TIM_1"/>
    <property type="match status" value="1"/>
</dbReference>
<dbReference type="HAMAP" id="MF_00147_B">
    <property type="entry name" value="TIM_B"/>
    <property type="match status" value="1"/>
</dbReference>
<feature type="binding site" evidence="13">
    <location>
        <begin position="9"/>
        <end position="11"/>
    </location>
    <ligand>
        <name>substrate</name>
    </ligand>
</feature>
<dbReference type="CDD" id="cd00311">
    <property type="entry name" value="TIM"/>
    <property type="match status" value="1"/>
</dbReference>
<comment type="subunit">
    <text evidence="5 13 14">Homodimer.</text>
</comment>
<dbReference type="InterPro" id="IPR035990">
    <property type="entry name" value="TIM_sf"/>
</dbReference>
<evidence type="ECO:0000256" key="11">
    <source>
        <dbReference type="ARBA" id="ARBA00023235"/>
    </source>
</evidence>
<evidence type="ECO:0000256" key="8">
    <source>
        <dbReference type="ARBA" id="ARBA00022432"/>
    </source>
</evidence>
<dbReference type="GO" id="GO:0004807">
    <property type="term" value="F:triose-phosphate isomerase activity"/>
    <property type="evidence" value="ECO:0007669"/>
    <property type="project" value="UniProtKB-UniRule"/>
</dbReference>
<comment type="pathway">
    <text evidence="2 13 14">Carbohydrate biosynthesis; gluconeogenesis.</text>
</comment>
<dbReference type="GO" id="GO:0046166">
    <property type="term" value="P:glyceraldehyde-3-phosphate biosynthetic process"/>
    <property type="evidence" value="ECO:0007669"/>
    <property type="project" value="TreeGrafter"/>
</dbReference>
<dbReference type="RefSeq" id="WP_078922264.1">
    <property type="nucleotide sequence ID" value="NZ_FUYB01000006.1"/>
</dbReference>
<keyword evidence="16" id="KW-1185">Reference proteome</keyword>
<evidence type="ECO:0000256" key="13">
    <source>
        <dbReference type="HAMAP-Rule" id="MF_00147"/>
    </source>
</evidence>
<evidence type="ECO:0000256" key="14">
    <source>
        <dbReference type="RuleBase" id="RU363013"/>
    </source>
</evidence>
<feature type="active site" description="Proton acceptor" evidence="13">
    <location>
        <position position="167"/>
    </location>
</feature>
<dbReference type="GO" id="GO:0019563">
    <property type="term" value="P:glycerol catabolic process"/>
    <property type="evidence" value="ECO:0007669"/>
    <property type="project" value="TreeGrafter"/>
</dbReference>
<sequence length="254" mass="26728">MRRILVAGNWKLNGSKASIQKLVTGIVAGAENLTDVSIAVCAPYVYLPFTAELLTKSVVGLGAQDVSEQDSGAYTGEVSASMLLETGCKYVIVGHSERRALFGEKDMDTARKFAAARKQGLIPILCLGESLAEREAGMTEVVVARQLDAVLELEGVQALNDAVIAYEPVWAIGTGKTATPEQAQAVHAFIRQRLAALDAGVAAKVQILYGGSVKGSNAAELFAMQDIDGGLIGGASLDAQEFLTICQAGQNQRD</sequence>
<dbReference type="AlphaFoldDB" id="A0A1T4WJC3"/>
<dbReference type="NCBIfam" id="TIGR00419">
    <property type="entry name" value="tim"/>
    <property type="match status" value="1"/>
</dbReference>
<dbReference type="InterPro" id="IPR000652">
    <property type="entry name" value="Triosephosphate_isomerase"/>
</dbReference>
<comment type="catalytic activity">
    <reaction evidence="1 13 14">
        <text>D-glyceraldehyde 3-phosphate = dihydroxyacetone phosphate</text>
        <dbReference type="Rhea" id="RHEA:18585"/>
        <dbReference type="ChEBI" id="CHEBI:57642"/>
        <dbReference type="ChEBI" id="CHEBI:59776"/>
        <dbReference type="EC" id="5.3.1.1"/>
    </reaction>
</comment>
<protein>
    <recommendedName>
        <fullName evidence="7 13">Triosephosphate isomerase</fullName>
        <shortName evidence="13">TIM</shortName>
        <shortName evidence="13">TPI</shortName>
        <ecNumber evidence="6 13">5.3.1.1</ecNumber>
    </recommendedName>
    <alternativeName>
        <fullName evidence="13">Triose-phosphate isomerase</fullName>
    </alternativeName>
</protein>
<evidence type="ECO:0000256" key="3">
    <source>
        <dbReference type="ARBA" id="ARBA00004939"/>
    </source>
</evidence>
<dbReference type="InterPro" id="IPR020861">
    <property type="entry name" value="Triosephosphate_isomerase_AS"/>
</dbReference>
<dbReference type="PROSITE" id="PS51440">
    <property type="entry name" value="TIM_2"/>
    <property type="match status" value="1"/>
</dbReference>
<evidence type="ECO:0000256" key="10">
    <source>
        <dbReference type="ARBA" id="ARBA00023152"/>
    </source>
</evidence>
<evidence type="ECO:0000256" key="6">
    <source>
        <dbReference type="ARBA" id="ARBA00011940"/>
    </source>
</evidence>
<dbReference type="Proteomes" id="UP000190460">
    <property type="component" value="Unassembled WGS sequence"/>
</dbReference>
<evidence type="ECO:0000313" key="16">
    <source>
        <dbReference type="Proteomes" id="UP000190460"/>
    </source>
</evidence>
<keyword evidence="11 13" id="KW-0413">Isomerase</keyword>
<dbReference type="GO" id="GO:0005829">
    <property type="term" value="C:cytosol"/>
    <property type="evidence" value="ECO:0007669"/>
    <property type="project" value="TreeGrafter"/>
</dbReference>
<evidence type="ECO:0000313" key="15">
    <source>
        <dbReference type="EMBL" id="SKA77456.1"/>
    </source>
</evidence>
<feature type="active site" description="Electrophile" evidence="13">
    <location>
        <position position="95"/>
    </location>
</feature>
<dbReference type="EMBL" id="FUYB01000006">
    <property type="protein sequence ID" value="SKA77456.1"/>
    <property type="molecule type" value="Genomic_DNA"/>
</dbReference>
<evidence type="ECO:0000256" key="4">
    <source>
        <dbReference type="ARBA" id="ARBA00007422"/>
    </source>
</evidence>
<dbReference type="OrthoDB" id="9809429at2"/>
<comment type="pathway">
    <text evidence="13 14">Carbohydrate degradation; glycolysis; D-glyceraldehyde 3-phosphate from glycerone phosphate: step 1/1.</text>
</comment>
<dbReference type="FunFam" id="3.20.20.70:FF:000020">
    <property type="entry name" value="Triosephosphate isomerase"/>
    <property type="match status" value="1"/>
</dbReference>
<evidence type="ECO:0000256" key="7">
    <source>
        <dbReference type="ARBA" id="ARBA00019397"/>
    </source>
</evidence>
<dbReference type="Pfam" id="PF00121">
    <property type="entry name" value="TIM"/>
    <property type="match status" value="1"/>
</dbReference>
<dbReference type="STRING" id="92487.SAMN02745130_01798"/>
<dbReference type="UniPathway" id="UPA00109">
    <property type="reaction ID" value="UER00189"/>
</dbReference>
<evidence type="ECO:0000256" key="1">
    <source>
        <dbReference type="ARBA" id="ARBA00000474"/>
    </source>
</evidence>
<name>A0A1T4WJC3_9GAMM</name>
<dbReference type="EC" id="5.3.1.1" evidence="6 13"/>
<organism evidence="15 16">
    <name type="scientific">Thiothrix eikelboomii</name>
    <dbReference type="NCBI Taxonomy" id="92487"/>
    <lineage>
        <taxon>Bacteria</taxon>
        <taxon>Pseudomonadati</taxon>
        <taxon>Pseudomonadota</taxon>
        <taxon>Gammaproteobacteria</taxon>
        <taxon>Thiotrichales</taxon>
        <taxon>Thiotrichaceae</taxon>
        <taxon>Thiothrix</taxon>
    </lineage>
</organism>
<comment type="similarity">
    <text evidence="4 13 14">Belongs to the triosephosphate isomerase family.</text>
</comment>
<feature type="binding site" evidence="13">
    <location>
        <position position="173"/>
    </location>
    <ligand>
        <name>substrate</name>
    </ligand>
</feature>
<dbReference type="PANTHER" id="PTHR21139">
    <property type="entry name" value="TRIOSEPHOSPHATE ISOMERASE"/>
    <property type="match status" value="1"/>
</dbReference>
<feature type="binding site" evidence="13">
    <location>
        <position position="212"/>
    </location>
    <ligand>
        <name>substrate</name>
    </ligand>
</feature>
<dbReference type="GO" id="GO:0006094">
    <property type="term" value="P:gluconeogenesis"/>
    <property type="evidence" value="ECO:0007669"/>
    <property type="project" value="UniProtKB-UniRule"/>
</dbReference>
<dbReference type="UniPathway" id="UPA00138"/>
<feature type="binding site" evidence="13">
    <location>
        <begin position="233"/>
        <end position="234"/>
    </location>
    <ligand>
        <name>substrate</name>
    </ligand>
</feature>
<accession>A0A1T4WJC3</accession>
<keyword evidence="9 13" id="KW-0963">Cytoplasm</keyword>
<comment type="subcellular location">
    <subcellularLocation>
        <location evidence="13 14">Cytoplasm</location>
    </subcellularLocation>
</comment>
<dbReference type="InterPro" id="IPR013785">
    <property type="entry name" value="Aldolase_TIM"/>
</dbReference>
<dbReference type="Gene3D" id="3.20.20.70">
    <property type="entry name" value="Aldolase class I"/>
    <property type="match status" value="1"/>
</dbReference>
<evidence type="ECO:0000256" key="9">
    <source>
        <dbReference type="ARBA" id="ARBA00022490"/>
    </source>
</evidence>